<reference evidence="1" key="1">
    <citation type="submission" date="2020-02" db="EMBL/GenBank/DDBJ databases">
        <authorList>
            <person name="Zhou D."/>
        </authorList>
    </citation>
    <scope>NUCLEOTIDE SEQUENCE</scope>
    <source>
        <strain evidence="1">193104922</strain>
        <plasmid evidence="1">p104922-FII</plasmid>
    </source>
</reference>
<protein>
    <submittedName>
        <fullName evidence="1">Uncharacterized protein</fullName>
    </submittedName>
</protein>
<evidence type="ECO:0000313" key="1">
    <source>
        <dbReference type="EMBL" id="QNL32211.1"/>
    </source>
</evidence>
<geneLocation type="plasmid" evidence="1">
    <name>p104922-FII</name>
</geneLocation>
<proteinExistence type="predicted"/>
<accession>A0A7G9A632</accession>
<dbReference type="AlphaFoldDB" id="A0A7G9A632"/>
<dbReference type="RefSeq" id="WP_190268934.1">
    <property type="nucleotide sequence ID" value="NZ_AP025011.1"/>
</dbReference>
<name>A0A7G9A632_RAOOR</name>
<keyword evidence="1" id="KW-0614">Plasmid</keyword>
<sequence length="49" mass="5336">MDGDRQACIKTGLIPAGHLQGITLFYPVYASGIRQLDGQLQIRFAGMLT</sequence>
<organism evidence="1">
    <name type="scientific">Raoultella ornithinolytica</name>
    <name type="common">Klebsiella ornithinolytica</name>
    <dbReference type="NCBI Taxonomy" id="54291"/>
    <lineage>
        <taxon>Bacteria</taxon>
        <taxon>Pseudomonadati</taxon>
        <taxon>Pseudomonadota</taxon>
        <taxon>Gammaproteobacteria</taxon>
        <taxon>Enterobacterales</taxon>
        <taxon>Enterobacteriaceae</taxon>
        <taxon>Klebsiella/Raoultella group</taxon>
        <taxon>Raoultella</taxon>
    </lineage>
</organism>
<dbReference type="EMBL" id="MT062911">
    <property type="protein sequence ID" value="QNL32211.1"/>
    <property type="molecule type" value="Genomic_DNA"/>
</dbReference>